<dbReference type="AlphaFoldDB" id="A0A7R9DFE5"/>
<proteinExistence type="predicted"/>
<gene>
    <name evidence="1" type="ORF">TCEB3V08_LOCUS11863</name>
</gene>
<reference evidence="1" key="1">
    <citation type="submission" date="2020-11" db="EMBL/GenBank/DDBJ databases">
        <authorList>
            <person name="Tran Van P."/>
        </authorList>
    </citation>
    <scope>NUCLEOTIDE SEQUENCE</scope>
</reference>
<organism evidence="1">
    <name type="scientific">Timema cristinae</name>
    <name type="common">Walking stick</name>
    <dbReference type="NCBI Taxonomy" id="61476"/>
    <lineage>
        <taxon>Eukaryota</taxon>
        <taxon>Metazoa</taxon>
        <taxon>Ecdysozoa</taxon>
        <taxon>Arthropoda</taxon>
        <taxon>Hexapoda</taxon>
        <taxon>Insecta</taxon>
        <taxon>Pterygota</taxon>
        <taxon>Neoptera</taxon>
        <taxon>Polyneoptera</taxon>
        <taxon>Phasmatodea</taxon>
        <taxon>Timematodea</taxon>
        <taxon>Timematoidea</taxon>
        <taxon>Timematidae</taxon>
        <taxon>Timema</taxon>
    </lineage>
</organism>
<name>A0A7R9DFE5_TIMCR</name>
<sequence length="77" mass="9208">MSVRRHLERAVDFPRNGTLWVRKWAREHHRQLDSYDSPMQHRTKIGGALKRKPIREADKRVYLSDKCLGPTVKQHYV</sequence>
<protein>
    <submittedName>
        <fullName evidence="1">Uncharacterized protein</fullName>
    </submittedName>
</protein>
<accession>A0A7R9DFE5</accession>
<evidence type="ECO:0000313" key="1">
    <source>
        <dbReference type="EMBL" id="CAD7413733.1"/>
    </source>
</evidence>
<dbReference type="EMBL" id="OC323968">
    <property type="protein sequence ID" value="CAD7413733.1"/>
    <property type="molecule type" value="Genomic_DNA"/>
</dbReference>